<reference evidence="1 2" key="1">
    <citation type="submission" date="2016-10" db="EMBL/GenBank/DDBJ databases">
        <authorList>
            <person name="de Groot N.N."/>
        </authorList>
    </citation>
    <scope>NUCLEOTIDE SEQUENCE [LARGE SCALE GENOMIC DNA]</scope>
    <source>
        <strain evidence="1 2">DSM 25294</strain>
    </source>
</reference>
<organism evidence="1 2">
    <name type="scientific">Aliiruegeria lutimaris</name>
    <dbReference type="NCBI Taxonomy" id="571298"/>
    <lineage>
        <taxon>Bacteria</taxon>
        <taxon>Pseudomonadati</taxon>
        <taxon>Pseudomonadota</taxon>
        <taxon>Alphaproteobacteria</taxon>
        <taxon>Rhodobacterales</taxon>
        <taxon>Roseobacteraceae</taxon>
        <taxon>Aliiruegeria</taxon>
    </lineage>
</organism>
<evidence type="ECO:0000313" key="1">
    <source>
        <dbReference type="EMBL" id="SDK43417.1"/>
    </source>
</evidence>
<evidence type="ECO:0000313" key="2">
    <source>
        <dbReference type="Proteomes" id="UP000199382"/>
    </source>
</evidence>
<sequence>MRPAMRMLAIYHNDLLKEGACPMKSISAIALGLAMATGIGATPAGAQQAQFELELNSLKPVETGCRLTYVARNATGTDLEAASFEVAVFDGAGSVSRLLILEFGALRDGKTKVVQFDLAGQDCGEISRLLINDIAECSAAQGDAPDCIQALSPSSRTEVQFGL</sequence>
<name>A0A1G9BVH2_9RHOB</name>
<keyword evidence="2" id="KW-1185">Reference proteome</keyword>
<dbReference type="AlphaFoldDB" id="A0A1G9BVH2"/>
<accession>A0A1G9BVH2</accession>
<dbReference type="EMBL" id="FNEK01000041">
    <property type="protein sequence ID" value="SDK43417.1"/>
    <property type="molecule type" value="Genomic_DNA"/>
</dbReference>
<dbReference type="Proteomes" id="UP000199382">
    <property type="component" value="Unassembled WGS sequence"/>
</dbReference>
<gene>
    <name evidence="1" type="ORF">SAMN04488026_10413</name>
</gene>
<proteinExistence type="predicted"/>
<protein>
    <submittedName>
        <fullName evidence="1">Uncharacterized protein</fullName>
    </submittedName>
</protein>